<dbReference type="Proteomes" id="UP000014254">
    <property type="component" value="Unassembled WGS sequence"/>
</dbReference>
<keyword evidence="2" id="KW-1185">Reference proteome</keyword>
<dbReference type="eggNOG" id="ENOG502SAGY">
    <property type="taxonomic scope" value="Eukaryota"/>
</dbReference>
<gene>
    <name evidence="1" type="ORF">HMPREF1544_00373</name>
</gene>
<sequence length="148" mass="17641">MPDQHKWKFSTSTVVEDAMFEFGMKLVKEHLQEVFSKSELYEINQFESEPLAIVPQQLKNYINTFAVNDCKLLRQKIDAAQKWQTGYDLNTKRDFDWVRNTVYNLVCEYEANSYSHDHLEGWYTVHLWRLFDTVFDVLQDIEVSRFGA</sequence>
<evidence type="ECO:0000313" key="2">
    <source>
        <dbReference type="Proteomes" id="UP000014254"/>
    </source>
</evidence>
<name>S2JRL9_MUCC1</name>
<proteinExistence type="predicted"/>
<accession>S2JRL9</accession>
<reference evidence="2" key="1">
    <citation type="submission" date="2013-05" db="EMBL/GenBank/DDBJ databases">
        <title>The Genome sequence of Mucor circinelloides f. circinelloides 1006PhL.</title>
        <authorList>
            <consortium name="The Broad Institute Genomics Platform"/>
            <person name="Cuomo C."/>
            <person name="Earl A."/>
            <person name="Findley K."/>
            <person name="Lee S.C."/>
            <person name="Walker B."/>
            <person name="Young S."/>
            <person name="Zeng Q."/>
            <person name="Gargeya S."/>
            <person name="Fitzgerald M."/>
            <person name="Haas B."/>
            <person name="Abouelleil A."/>
            <person name="Allen A.W."/>
            <person name="Alvarado L."/>
            <person name="Arachchi H.M."/>
            <person name="Berlin A.M."/>
            <person name="Chapman S.B."/>
            <person name="Gainer-Dewar J."/>
            <person name="Goldberg J."/>
            <person name="Griggs A."/>
            <person name="Gujja S."/>
            <person name="Hansen M."/>
            <person name="Howarth C."/>
            <person name="Imamovic A."/>
            <person name="Ireland A."/>
            <person name="Larimer J."/>
            <person name="McCowan C."/>
            <person name="Murphy C."/>
            <person name="Pearson M."/>
            <person name="Poon T.W."/>
            <person name="Priest M."/>
            <person name="Roberts A."/>
            <person name="Saif S."/>
            <person name="Shea T."/>
            <person name="Sisk P."/>
            <person name="Sykes S."/>
            <person name="Wortman J."/>
            <person name="Nusbaum C."/>
            <person name="Birren B."/>
        </authorList>
    </citation>
    <scope>NUCLEOTIDE SEQUENCE [LARGE SCALE GENOMIC DNA]</scope>
    <source>
        <strain evidence="2">1006PhL</strain>
    </source>
</reference>
<evidence type="ECO:0000313" key="1">
    <source>
        <dbReference type="EMBL" id="EPB92644.1"/>
    </source>
</evidence>
<protein>
    <submittedName>
        <fullName evidence="1">Uncharacterized protein</fullName>
    </submittedName>
</protein>
<dbReference type="VEuPathDB" id="FungiDB:HMPREF1544_00373"/>
<dbReference type="OrthoDB" id="5340906at2759"/>
<dbReference type="EMBL" id="KE123898">
    <property type="protein sequence ID" value="EPB92644.1"/>
    <property type="molecule type" value="Genomic_DNA"/>
</dbReference>
<organism evidence="1 2">
    <name type="scientific">Mucor circinelloides f. circinelloides (strain 1006PhL)</name>
    <name type="common">Mucormycosis agent</name>
    <name type="synonym">Calyptromyces circinelloides</name>
    <dbReference type="NCBI Taxonomy" id="1220926"/>
    <lineage>
        <taxon>Eukaryota</taxon>
        <taxon>Fungi</taxon>
        <taxon>Fungi incertae sedis</taxon>
        <taxon>Mucoromycota</taxon>
        <taxon>Mucoromycotina</taxon>
        <taxon>Mucoromycetes</taxon>
        <taxon>Mucorales</taxon>
        <taxon>Mucorineae</taxon>
        <taxon>Mucoraceae</taxon>
        <taxon>Mucor</taxon>
    </lineage>
</organism>
<dbReference type="InParanoid" id="S2JRL9"/>
<dbReference type="AlphaFoldDB" id="S2JRL9"/>